<dbReference type="Pfam" id="PF00638">
    <property type="entry name" value="Ran_BP1"/>
    <property type="match status" value="1"/>
</dbReference>
<dbReference type="PROSITE" id="PS50196">
    <property type="entry name" value="RANBD1"/>
    <property type="match status" value="1"/>
</dbReference>
<name>A0A5K3EX03_MESCO</name>
<sequence length="520" mass="56287">MLSTTSCKPHDMPKMSFTSQNKSDISSSSMLSSSILRPSVLSNKLPSVNVDVTTPFQSTTKLEKPLVDPPTFKPAGPASTSTRLTSAPGYVFGQNMSSRVVNAPQGASENIWQAVKSGACDTDNNQDNTGDSVFTTLAKVVTKSTDSKVPVHLEESAVALARKRNAAQIALPSNSSGEPHEITTGEEDERTVLELTCNSYVFNRDSTQWTPIGQSYLHLNDATQSSASSRLIIRLQSTRRVVVNTRIWSEMPVAYVAENKAVRIGAMTVAGQNDVEGSIRTYMLRFATTNLALTFFESLEERKNHAEKLDMVVKRPRVDESQESTEGGSISCDSAFSETNRKTPTQEDQISDPHTIALPLPAACTKSGCATVLSLPCQRVRLYDASNDLLEDVEAQGVSVQITDYPPNGPAVLEVTAPNGAGESLLTVAVGLRLAFCQIGDAEVHVFVVAASEDQTEQEGSLKKSCHIQLASSSDADRLYRSLLLRVNRLFMESSGLLKEPEESSRSQSGDRTIDIRTGS</sequence>
<dbReference type="WBParaSite" id="MCU_003794-RA">
    <property type="protein sequence ID" value="MCU_003794-RA"/>
    <property type="gene ID" value="MCU_003794"/>
</dbReference>
<organism evidence="5">
    <name type="scientific">Mesocestoides corti</name>
    <name type="common">Flatworm</name>
    <dbReference type="NCBI Taxonomy" id="53468"/>
    <lineage>
        <taxon>Eukaryota</taxon>
        <taxon>Metazoa</taxon>
        <taxon>Spiralia</taxon>
        <taxon>Lophotrochozoa</taxon>
        <taxon>Platyhelminthes</taxon>
        <taxon>Cestoda</taxon>
        <taxon>Eucestoda</taxon>
        <taxon>Cyclophyllidea</taxon>
        <taxon>Mesocestoididae</taxon>
        <taxon>Mesocestoides</taxon>
    </lineage>
</organism>
<evidence type="ECO:0000313" key="5">
    <source>
        <dbReference type="WBParaSite" id="MCU_003794-RA"/>
    </source>
</evidence>
<dbReference type="GO" id="GO:0006611">
    <property type="term" value="P:protein export from nucleus"/>
    <property type="evidence" value="ECO:0007669"/>
    <property type="project" value="TreeGrafter"/>
</dbReference>
<dbReference type="InterPro" id="IPR000156">
    <property type="entry name" value="Ran_bind_dom"/>
</dbReference>
<evidence type="ECO:0000256" key="3">
    <source>
        <dbReference type="SAM" id="MobiDB-lite"/>
    </source>
</evidence>
<dbReference type="PANTHER" id="PTHR23138">
    <property type="entry name" value="RAN BINDING PROTEIN"/>
    <property type="match status" value="1"/>
</dbReference>
<evidence type="ECO:0000256" key="2">
    <source>
        <dbReference type="ARBA" id="ARBA00023242"/>
    </source>
</evidence>
<comment type="subcellular location">
    <subcellularLocation>
        <location evidence="1">Nucleus</location>
    </subcellularLocation>
</comment>
<evidence type="ECO:0000259" key="4">
    <source>
        <dbReference type="PROSITE" id="PS50196"/>
    </source>
</evidence>
<feature type="region of interest" description="Disordered" evidence="3">
    <location>
        <begin position="317"/>
        <end position="353"/>
    </location>
</feature>
<proteinExistence type="predicted"/>
<dbReference type="InterPro" id="IPR045255">
    <property type="entry name" value="RanBP1-like"/>
</dbReference>
<feature type="domain" description="RanBD1" evidence="4">
    <location>
        <begin position="169"/>
        <end position="308"/>
    </location>
</feature>
<dbReference type="AlphaFoldDB" id="A0A5K3EX03"/>
<dbReference type="SMART" id="SM00160">
    <property type="entry name" value="RanBD"/>
    <property type="match status" value="1"/>
</dbReference>
<feature type="region of interest" description="Disordered" evidence="3">
    <location>
        <begin position="498"/>
        <end position="520"/>
    </location>
</feature>
<dbReference type="InterPro" id="IPR011993">
    <property type="entry name" value="PH-like_dom_sf"/>
</dbReference>
<reference evidence="5" key="1">
    <citation type="submission" date="2019-11" db="UniProtKB">
        <authorList>
            <consortium name="WormBaseParasite"/>
        </authorList>
    </citation>
    <scope>IDENTIFICATION</scope>
</reference>
<evidence type="ECO:0000256" key="1">
    <source>
        <dbReference type="ARBA" id="ARBA00004123"/>
    </source>
</evidence>
<feature type="compositionally biased region" description="Polar residues" evidence="3">
    <location>
        <begin position="324"/>
        <end position="338"/>
    </location>
</feature>
<dbReference type="SUPFAM" id="SSF50729">
    <property type="entry name" value="PH domain-like"/>
    <property type="match status" value="1"/>
</dbReference>
<feature type="region of interest" description="Disordered" evidence="3">
    <location>
        <begin position="1"/>
        <end position="24"/>
    </location>
</feature>
<protein>
    <submittedName>
        <fullName evidence="5">RanBD1 domain-containing protein</fullName>
    </submittedName>
</protein>
<dbReference type="Gene3D" id="2.30.29.30">
    <property type="entry name" value="Pleckstrin-homology domain (PH domain)/Phosphotyrosine-binding domain (PTB)"/>
    <property type="match status" value="1"/>
</dbReference>
<dbReference type="GO" id="GO:0005634">
    <property type="term" value="C:nucleus"/>
    <property type="evidence" value="ECO:0007669"/>
    <property type="project" value="UniProtKB-SubCell"/>
</dbReference>
<accession>A0A5K3EX03</accession>
<feature type="region of interest" description="Disordered" evidence="3">
    <location>
        <begin position="61"/>
        <end position="81"/>
    </location>
</feature>
<keyword evidence="2" id="KW-0539">Nucleus</keyword>
<dbReference type="PANTHER" id="PTHR23138:SF142">
    <property type="entry name" value="RAN-BINDING PROTEIN 3B-RELATED"/>
    <property type="match status" value="1"/>
</dbReference>